<name>A0ACB8QTW4_9AGAM</name>
<reference evidence="1" key="1">
    <citation type="submission" date="2021-02" db="EMBL/GenBank/DDBJ databases">
        <authorList>
            <consortium name="DOE Joint Genome Institute"/>
            <person name="Ahrendt S."/>
            <person name="Looney B.P."/>
            <person name="Miyauchi S."/>
            <person name="Morin E."/>
            <person name="Drula E."/>
            <person name="Courty P.E."/>
            <person name="Chicoki N."/>
            <person name="Fauchery L."/>
            <person name="Kohler A."/>
            <person name="Kuo A."/>
            <person name="Labutti K."/>
            <person name="Pangilinan J."/>
            <person name="Lipzen A."/>
            <person name="Riley R."/>
            <person name="Andreopoulos W."/>
            <person name="He G."/>
            <person name="Johnson J."/>
            <person name="Barry K.W."/>
            <person name="Grigoriev I.V."/>
            <person name="Nagy L."/>
            <person name="Hibbett D."/>
            <person name="Henrissat B."/>
            <person name="Matheny P.B."/>
            <person name="Labbe J."/>
            <person name="Martin F."/>
        </authorList>
    </citation>
    <scope>NUCLEOTIDE SEQUENCE</scope>
    <source>
        <strain evidence="1">EC-137</strain>
    </source>
</reference>
<proteinExistence type="predicted"/>
<accession>A0ACB8QTW4</accession>
<reference evidence="1" key="2">
    <citation type="journal article" date="2022" name="New Phytol.">
        <title>Evolutionary transition to the ectomycorrhizal habit in the genomes of a hyperdiverse lineage of mushroom-forming fungi.</title>
        <authorList>
            <person name="Looney B."/>
            <person name="Miyauchi S."/>
            <person name="Morin E."/>
            <person name="Drula E."/>
            <person name="Courty P.E."/>
            <person name="Kohler A."/>
            <person name="Kuo A."/>
            <person name="LaButti K."/>
            <person name="Pangilinan J."/>
            <person name="Lipzen A."/>
            <person name="Riley R."/>
            <person name="Andreopoulos W."/>
            <person name="He G."/>
            <person name="Johnson J."/>
            <person name="Nolan M."/>
            <person name="Tritt A."/>
            <person name="Barry K.W."/>
            <person name="Grigoriev I.V."/>
            <person name="Nagy L.G."/>
            <person name="Hibbett D."/>
            <person name="Henrissat B."/>
            <person name="Matheny P.B."/>
            <person name="Labbe J."/>
            <person name="Martin F.M."/>
        </authorList>
    </citation>
    <scope>NUCLEOTIDE SEQUENCE</scope>
    <source>
        <strain evidence="1">EC-137</strain>
    </source>
</reference>
<dbReference type="Proteomes" id="UP000814128">
    <property type="component" value="Unassembled WGS sequence"/>
</dbReference>
<keyword evidence="2" id="KW-1185">Reference proteome</keyword>
<dbReference type="EMBL" id="MU273488">
    <property type="protein sequence ID" value="KAI0035185.1"/>
    <property type="molecule type" value="Genomic_DNA"/>
</dbReference>
<organism evidence="1 2">
    <name type="scientific">Vararia minispora EC-137</name>
    <dbReference type="NCBI Taxonomy" id="1314806"/>
    <lineage>
        <taxon>Eukaryota</taxon>
        <taxon>Fungi</taxon>
        <taxon>Dikarya</taxon>
        <taxon>Basidiomycota</taxon>
        <taxon>Agaricomycotina</taxon>
        <taxon>Agaricomycetes</taxon>
        <taxon>Russulales</taxon>
        <taxon>Lachnocladiaceae</taxon>
        <taxon>Vararia</taxon>
    </lineage>
</organism>
<gene>
    <name evidence="1" type="ORF">K488DRAFT_43750</name>
</gene>
<evidence type="ECO:0000313" key="1">
    <source>
        <dbReference type="EMBL" id="KAI0035185.1"/>
    </source>
</evidence>
<protein>
    <submittedName>
        <fullName evidence="1">Uncharacterized protein</fullName>
    </submittedName>
</protein>
<evidence type="ECO:0000313" key="2">
    <source>
        <dbReference type="Proteomes" id="UP000814128"/>
    </source>
</evidence>
<sequence>MDRLPVELLLDIFFFCVHQDALATVVLSHVSAKWRAILAHTPRVHQLVVLDDAKHSPRIANALAHYSLQRSDPLPFDVHLTVMSRDSLLPFLSPFLGHLQRWRSFHIEGIKAEDVRFSDLWDNEGGAPSADQLDITMVDADVDMHDPLAGEEIEPEDDETPALPTGTFRQNATPLTSNLLYMELMCAALPQPLHVTPLAFASLVVTEASPSLSLRPADLLRFLCACPALEFFQFTGIMNEPEIGPADLATPPPIVPLLHLRSLVLHSTLCTRILLSYIHAPNLRELYLEHLNVDWRFPLPLEPFEDYELEDGDSDDEFPDFSQSPYSDHATGMGVRSLLRRSAPPLRVLEMDYADMRTKDFRWLFQRVPSLEEFRIVASDMADRVVRLLAPQGKHHDVVLPRMRSLELVNCHRLSGEAILEAVKGRVIVTDAAARTGASEPVPLQDVAIVGCNNFTPEHGAELAELLGDRLRL</sequence>
<comment type="caution">
    <text evidence="1">The sequence shown here is derived from an EMBL/GenBank/DDBJ whole genome shotgun (WGS) entry which is preliminary data.</text>
</comment>